<accession>A0A1A8IE33</accession>
<evidence type="ECO:0000256" key="2">
    <source>
        <dbReference type="SAM" id="Phobius"/>
    </source>
</evidence>
<organism evidence="3">
    <name type="scientific">Nothobranchius kuhntae</name>
    <name type="common">Beira killifish</name>
    <dbReference type="NCBI Taxonomy" id="321403"/>
    <lineage>
        <taxon>Eukaryota</taxon>
        <taxon>Metazoa</taxon>
        <taxon>Chordata</taxon>
        <taxon>Craniata</taxon>
        <taxon>Vertebrata</taxon>
        <taxon>Euteleostomi</taxon>
        <taxon>Actinopterygii</taxon>
        <taxon>Neopterygii</taxon>
        <taxon>Teleostei</taxon>
        <taxon>Neoteleostei</taxon>
        <taxon>Acanthomorphata</taxon>
        <taxon>Ovalentaria</taxon>
        <taxon>Atherinomorphae</taxon>
        <taxon>Cyprinodontiformes</taxon>
        <taxon>Nothobranchiidae</taxon>
        <taxon>Nothobranchius</taxon>
    </lineage>
</organism>
<feature type="non-terminal residue" evidence="3">
    <location>
        <position position="122"/>
    </location>
</feature>
<evidence type="ECO:0000256" key="1">
    <source>
        <dbReference type="SAM" id="MobiDB-lite"/>
    </source>
</evidence>
<reference evidence="3" key="2">
    <citation type="submission" date="2016-06" db="EMBL/GenBank/DDBJ databases">
        <title>The genome of a short-lived fish provides insights into sex chromosome evolution and the genetic control of aging.</title>
        <authorList>
            <person name="Reichwald K."/>
            <person name="Felder M."/>
            <person name="Petzold A."/>
            <person name="Koch P."/>
            <person name="Groth M."/>
            <person name="Platzer M."/>
        </authorList>
    </citation>
    <scope>NUCLEOTIDE SEQUENCE</scope>
    <source>
        <tissue evidence="3">Brain</tissue>
    </source>
</reference>
<keyword evidence="2" id="KW-0472">Membrane</keyword>
<sequence length="122" mass="13885">AERKPSSKRVVRTHSGQKDDKSLKGEKQKLNKIILQVFVLQEEVLLSDLQLISGDLFHRPGSGIAQSAVQWPGSEPSLWFSLQSMVQSLRFPLHAVVMHILLCILCFLVPFLVLFWVLWSSF</sequence>
<keyword evidence="2" id="KW-0812">Transmembrane</keyword>
<evidence type="ECO:0000313" key="3">
    <source>
        <dbReference type="EMBL" id="SBQ95481.1"/>
    </source>
</evidence>
<protein>
    <submittedName>
        <fullName evidence="3">Uncharacterized protein</fullName>
    </submittedName>
</protein>
<feature type="compositionally biased region" description="Basic residues" evidence="1">
    <location>
        <begin position="1"/>
        <end position="12"/>
    </location>
</feature>
<reference evidence="3" key="1">
    <citation type="submission" date="2016-05" db="EMBL/GenBank/DDBJ databases">
        <authorList>
            <person name="Lavstsen T."/>
            <person name="Jespersen J.S."/>
        </authorList>
    </citation>
    <scope>NUCLEOTIDE SEQUENCE</scope>
    <source>
        <tissue evidence="3">Brain</tissue>
    </source>
</reference>
<name>A0A1A8IE33_NOTKU</name>
<feature type="transmembrane region" description="Helical" evidence="2">
    <location>
        <begin position="95"/>
        <end position="119"/>
    </location>
</feature>
<dbReference type="AlphaFoldDB" id="A0A1A8IE33"/>
<gene>
    <name evidence="3" type="primary">Nfu_g_1_008625</name>
</gene>
<proteinExistence type="predicted"/>
<feature type="non-terminal residue" evidence="3">
    <location>
        <position position="1"/>
    </location>
</feature>
<feature type="region of interest" description="Disordered" evidence="1">
    <location>
        <begin position="1"/>
        <end position="23"/>
    </location>
</feature>
<dbReference type="EMBL" id="HAED01009269">
    <property type="protein sequence ID" value="SBQ95481.1"/>
    <property type="molecule type" value="Transcribed_RNA"/>
</dbReference>
<keyword evidence="2" id="KW-1133">Transmembrane helix</keyword>